<comment type="caution">
    <text evidence="14">The sequence shown here is derived from an EMBL/GenBank/DDBJ whole genome shotgun (WGS) entry which is preliminary data.</text>
</comment>
<evidence type="ECO:0000256" key="5">
    <source>
        <dbReference type="ARBA" id="ARBA00022679"/>
    </source>
</evidence>
<comment type="similarity">
    <text evidence="3 12">Belongs to the phosphoglycerate kinase family.</text>
</comment>
<accession>S7WAI1</accession>
<dbReference type="InterPro" id="IPR015824">
    <property type="entry name" value="Phosphoglycerate_kinase_N"/>
</dbReference>
<keyword evidence="8 11" id="KW-0067">ATP-binding</keyword>
<gene>
    <name evidence="14" type="ORF">SLOPH_1437</name>
</gene>
<feature type="binding site" evidence="10">
    <location>
        <begin position="29"/>
        <end position="31"/>
    </location>
    <ligand>
        <name>substrate</name>
    </ligand>
</feature>
<comment type="catalytic activity">
    <reaction evidence="1 12">
        <text>(2R)-3-phosphoglycerate + ATP = (2R)-3-phospho-glyceroyl phosphate + ADP</text>
        <dbReference type="Rhea" id="RHEA:14801"/>
        <dbReference type="ChEBI" id="CHEBI:30616"/>
        <dbReference type="ChEBI" id="CHEBI:57604"/>
        <dbReference type="ChEBI" id="CHEBI:58272"/>
        <dbReference type="ChEBI" id="CHEBI:456216"/>
        <dbReference type="EC" id="2.7.2.3"/>
    </reaction>
</comment>
<evidence type="ECO:0000256" key="10">
    <source>
        <dbReference type="PIRSR" id="PIRSR000724-1"/>
    </source>
</evidence>
<dbReference type="PANTHER" id="PTHR11406">
    <property type="entry name" value="PHOSPHOGLYCERATE KINASE"/>
    <property type="match status" value="1"/>
</dbReference>
<dbReference type="SUPFAM" id="SSF53748">
    <property type="entry name" value="Phosphoglycerate kinase"/>
    <property type="match status" value="1"/>
</dbReference>
<evidence type="ECO:0000256" key="9">
    <source>
        <dbReference type="ARBA" id="ARBA00022842"/>
    </source>
</evidence>
<feature type="binding site" evidence="10">
    <location>
        <begin position="68"/>
        <end position="71"/>
    </location>
    <ligand>
        <name>substrate</name>
    </ligand>
</feature>
<dbReference type="InParanoid" id="S7WAI1"/>
<dbReference type="GO" id="GO:0006094">
    <property type="term" value="P:gluconeogenesis"/>
    <property type="evidence" value="ECO:0007669"/>
    <property type="project" value="TreeGrafter"/>
</dbReference>
<evidence type="ECO:0000256" key="2">
    <source>
        <dbReference type="ARBA" id="ARBA00001946"/>
    </source>
</evidence>
<keyword evidence="6" id="KW-0547">Nucleotide-binding</keyword>
<feature type="binding site" evidence="10">
    <location>
        <position position="44"/>
    </location>
    <ligand>
        <name>(2R)-3-phosphoglycerate</name>
        <dbReference type="ChEBI" id="CHEBI:58272"/>
    </ligand>
</feature>
<reference evidence="15" key="1">
    <citation type="journal article" date="2013" name="PLoS Genet.">
        <title>The genome of Spraguea lophii and the basis of host-microsporidian interactions.</title>
        <authorList>
            <person name="Campbell S.E."/>
            <person name="Williams T.A."/>
            <person name="Yousuf A."/>
            <person name="Soanes D.M."/>
            <person name="Paszkiewicz K.H."/>
            <person name="Williams B.A.P."/>
        </authorList>
    </citation>
    <scope>NUCLEOTIDE SEQUENCE [LARGE SCALE GENOMIC DNA]</scope>
    <source>
        <strain evidence="15">42_110</strain>
    </source>
</reference>
<proteinExistence type="inferred from homology"/>
<dbReference type="InterPro" id="IPR001576">
    <property type="entry name" value="Phosphoglycerate_kinase"/>
</dbReference>
<evidence type="ECO:0000256" key="6">
    <source>
        <dbReference type="ARBA" id="ARBA00022741"/>
    </source>
</evidence>
<dbReference type="OMA" id="DMIFDIG"/>
<dbReference type="EC" id="2.7.2.3" evidence="4 12"/>
<evidence type="ECO:0000256" key="13">
    <source>
        <dbReference type="RuleBase" id="RU000696"/>
    </source>
</evidence>
<dbReference type="PRINTS" id="PR00477">
    <property type="entry name" value="PHGLYCKINASE"/>
</dbReference>
<feature type="binding site" evidence="10">
    <location>
        <position position="151"/>
    </location>
    <ligand>
        <name>(2R)-3-phosphoglycerate</name>
        <dbReference type="ChEBI" id="CHEBI:58272"/>
    </ligand>
</feature>
<evidence type="ECO:0000256" key="1">
    <source>
        <dbReference type="ARBA" id="ARBA00000642"/>
    </source>
</evidence>
<keyword evidence="15" id="KW-1185">Reference proteome</keyword>
<dbReference type="VEuPathDB" id="MicrosporidiaDB:SLOPH_1437"/>
<dbReference type="Gene3D" id="3.40.50.1260">
    <property type="entry name" value="Phosphoglycerate kinase, N-terminal domain"/>
    <property type="match status" value="2"/>
</dbReference>
<dbReference type="GO" id="GO:0005524">
    <property type="term" value="F:ATP binding"/>
    <property type="evidence" value="ECO:0007669"/>
    <property type="project" value="UniProtKB-KW"/>
</dbReference>
<dbReference type="GO" id="GO:0005829">
    <property type="term" value="C:cytosol"/>
    <property type="evidence" value="ECO:0007669"/>
    <property type="project" value="TreeGrafter"/>
</dbReference>
<dbReference type="PIRSF" id="PIRSF000724">
    <property type="entry name" value="Pgk"/>
    <property type="match status" value="1"/>
</dbReference>
<feature type="binding site" evidence="11">
    <location>
        <position position="195"/>
    </location>
    <ligand>
        <name>ATP</name>
        <dbReference type="ChEBI" id="CHEBI:30616"/>
    </ligand>
</feature>
<name>S7WAI1_SPRLO</name>
<comment type="cofactor">
    <cofactor evidence="2">
        <name>Mg(2+)</name>
        <dbReference type="ChEBI" id="CHEBI:18420"/>
    </cofactor>
</comment>
<dbReference type="GO" id="GO:0043531">
    <property type="term" value="F:ADP binding"/>
    <property type="evidence" value="ECO:0007669"/>
    <property type="project" value="TreeGrafter"/>
</dbReference>
<dbReference type="Pfam" id="PF00162">
    <property type="entry name" value="PGK"/>
    <property type="match status" value="1"/>
</dbReference>
<dbReference type="Proteomes" id="UP000014978">
    <property type="component" value="Unassembled WGS sequence"/>
</dbReference>
<organism evidence="14 15">
    <name type="scientific">Spraguea lophii (strain 42_110)</name>
    <name type="common">Microsporidian parasite</name>
    <dbReference type="NCBI Taxonomy" id="1358809"/>
    <lineage>
        <taxon>Eukaryota</taxon>
        <taxon>Fungi</taxon>
        <taxon>Fungi incertae sedis</taxon>
        <taxon>Microsporidia</taxon>
        <taxon>Spragueidae</taxon>
        <taxon>Spraguea</taxon>
    </lineage>
</organism>
<evidence type="ECO:0000313" key="14">
    <source>
        <dbReference type="EMBL" id="EPR79965.1"/>
    </source>
</evidence>
<feature type="binding site" evidence="10">
    <location>
        <position position="116"/>
    </location>
    <ligand>
        <name>(2R)-3-phosphoglycerate</name>
        <dbReference type="ChEBI" id="CHEBI:58272"/>
    </ligand>
</feature>
<evidence type="ECO:0000256" key="11">
    <source>
        <dbReference type="PIRSR" id="PIRSR000724-2"/>
    </source>
</evidence>
<evidence type="ECO:0000256" key="3">
    <source>
        <dbReference type="ARBA" id="ARBA00008982"/>
    </source>
</evidence>
<comment type="subunit">
    <text evidence="13">Monomer.</text>
</comment>
<feature type="binding site" evidence="11">
    <location>
        <position position="309"/>
    </location>
    <ligand>
        <name>ATP</name>
        <dbReference type="ChEBI" id="CHEBI:30616"/>
    </ligand>
</feature>
<dbReference type="HOGENOM" id="CLU_025427_0_2_1"/>
<dbReference type="EMBL" id="ATCN01000060">
    <property type="protein sequence ID" value="EPR79965.1"/>
    <property type="molecule type" value="Genomic_DNA"/>
</dbReference>
<protein>
    <recommendedName>
        <fullName evidence="4 12">Phosphoglycerate kinase</fullName>
        <ecNumber evidence="4 12">2.7.2.3</ecNumber>
    </recommendedName>
</protein>
<dbReference type="GO" id="GO:0006096">
    <property type="term" value="P:glycolytic process"/>
    <property type="evidence" value="ECO:0007669"/>
    <property type="project" value="InterPro"/>
</dbReference>
<dbReference type="STRING" id="1358809.S7WAI1"/>
<evidence type="ECO:0000256" key="12">
    <source>
        <dbReference type="RuleBase" id="RU000532"/>
    </source>
</evidence>
<sequence>MIKSKNNYLQKKSIEDIDLNEQRIFYRVDYNVPMENNKVMEGFRIDSTLDTIRYMLNKRCKYIIIGSHLGRPKNREECSLKPLVSYLENKLKEKLIFTDINKNIENGKIFLMENLRYYDEEKNFIKNTALYKWIEKNADICVMDGFGVAHRWSGSVNGIKLNVYAGLLMKKEISMTSCLNNSDLIILGGKKVKDKLPLIKSLINYTKNIYFTGAMCFTLIKYKYKENIGKNYCEGEDVVYEIYSEAKKHNCKIFLPLDFISTEPYAIIKRNCIKDEICVDIGPETIEDLKLLVEKSNIIFWNGPPGIFEENNSSKGTEELIKMLEGKDVLIGGGDTLAAVNKFNGKFQKLSTGGGALLTMIEGGDMPGIDVIQNK</sequence>
<evidence type="ECO:0000256" key="8">
    <source>
        <dbReference type="ARBA" id="ARBA00022840"/>
    </source>
</evidence>
<dbReference type="OrthoDB" id="275353at2759"/>
<dbReference type="InterPro" id="IPR036043">
    <property type="entry name" value="Phosphoglycerate_kinase_sf"/>
</dbReference>
<feature type="binding site" evidence="11">
    <location>
        <begin position="333"/>
        <end position="336"/>
    </location>
    <ligand>
        <name>ATP</name>
        <dbReference type="ChEBI" id="CHEBI:30616"/>
    </ligand>
</feature>
<evidence type="ECO:0000256" key="4">
    <source>
        <dbReference type="ARBA" id="ARBA00013061"/>
    </source>
</evidence>
<keyword evidence="9" id="KW-0460">Magnesium</keyword>
<dbReference type="FunCoup" id="S7WAI1">
    <property type="interactions" value="118"/>
</dbReference>
<dbReference type="PANTHER" id="PTHR11406:SF23">
    <property type="entry name" value="PHOSPHOGLYCERATE KINASE 1, CHLOROPLASTIC-RELATED"/>
    <property type="match status" value="1"/>
</dbReference>
<keyword evidence="7 12" id="KW-0418">Kinase</keyword>
<dbReference type="AlphaFoldDB" id="S7WAI1"/>
<evidence type="ECO:0000313" key="15">
    <source>
        <dbReference type="Proteomes" id="UP000014978"/>
    </source>
</evidence>
<keyword evidence="5 12" id="KW-0808">Transferase</keyword>
<evidence type="ECO:0000256" key="7">
    <source>
        <dbReference type="ARBA" id="ARBA00022777"/>
    </source>
</evidence>
<dbReference type="GO" id="GO:0004618">
    <property type="term" value="F:phosphoglycerate kinase activity"/>
    <property type="evidence" value="ECO:0007669"/>
    <property type="project" value="UniProtKB-EC"/>
</dbReference>